<organism evidence="1 4">
    <name type="scientific">Streptomyces californicus</name>
    <dbReference type="NCBI Taxonomy" id="67351"/>
    <lineage>
        <taxon>Bacteria</taxon>
        <taxon>Bacillati</taxon>
        <taxon>Actinomycetota</taxon>
        <taxon>Actinomycetes</taxon>
        <taxon>Kitasatosporales</taxon>
        <taxon>Streptomycetaceae</taxon>
        <taxon>Streptomyces</taxon>
    </lineage>
</organism>
<protein>
    <submittedName>
        <fullName evidence="1">Uncharacterized protein</fullName>
    </submittedName>
</protein>
<name>A0ABD7CTM6_9ACTN</name>
<dbReference type="AlphaFoldDB" id="A0ABD7CTM6"/>
<dbReference type="EMBL" id="CP070249">
    <property type="protein sequence ID" value="QRV43234.1"/>
    <property type="molecule type" value="Genomic_DNA"/>
</dbReference>
<dbReference type="RefSeq" id="WP_128647605.1">
    <property type="nucleotide sequence ID" value="NZ_CP070242.1"/>
</dbReference>
<evidence type="ECO:0000313" key="2">
    <source>
        <dbReference type="EMBL" id="QRV43234.1"/>
    </source>
</evidence>
<evidence type="ECO:0000313" key="1">
    <source>
        <dbReference type="EMBL" id="QRV34572.1"/>
    </source>
</evidence>
<gene>
    <name evidence="2" type="ORF">I6J41_22775</name>
    <name evidence="1" type="ORF">I6J42_11235</name>
</gene>
<dbReference type="Proteomes" id="UP000623926">
    <property type="component" value="Chromosome"/>
</dbReference>
<dbReference type="EMBL" id="CP070245">
    <property type="protein sequence ID" value="QRV34572.1"/>
    <property type="molecule type" value="Genomic_DNA"/>
</dbReference>
<proteinExistence type="predicted"/>
<keyword evidence="3" id="KW-1185">Reference proteome</keyword>
<reference evidence="3 4" key="1">
    <citation type="submission" date="2021-02" db="EMBL/GenBank/DDBJ databases">
        <title>FDA dAtabase for Regulatory Grade micrObial Sequences (FDA-ARGOS): Supporting development and validation of Infectious Disease Dx tests.</title>
        <authorList>
            <person name="Sproer C."/>
            <person name="Gronow S."/>
            <person name="Severitt S."/>
            <person name="Schroder I."/>
            <person name="Tallon L."/>
            <person name="Sadzewicz L."/>
            <person name="Zhao X."/>
            <person name="Boylan J."/>
            <person name="Ott S."/>
            <person name="Bowen H."/>
            <person name="Vavikolanu K."/>
            <person name="Mehta A."/>
            <person name="Aluvathingal J."/>
            <person name="Nadendla S."/>
            <person name="Lowell S."/>
            <person name="Myers T."/>
            <person name="Yan Y."/>
            <person name="Sichtig H."/>
        </authorList>
    </citation>
    <scope>NUCLEOTIDE SEQUENCE [LARGE SCALE GENOMIC DNA]</scope>
    <source>
        <strain evidence="2 3">FDAARGOS_1211</strain>
        <strain evidence="1 4">FDAARGOS_1212</strain>
    </source>
</reference>
<dbReference type="Proteomes" id="UP000598054">
    <property type="component" value="Chromosome"/>
</dbReference>
<accession>A0ABD7CTM6</accession>
<evidence type="ECO:0000313" key="4">
    <source>
        <dbReference type="Proteomes" id="UP000623926"/>
    </source>
</evidence>
<dbReference type="GeneID" id="63982396"/>
<sequence>MGSLQFSNRPLSIAIGRRPSGRSPRFAGTYLLKRRGNARRWCAPTPDVATATVTTDTDTDTVKKLIATALFADAFAAGTAMTAPEELTSRTSDLPAADTLYDLLQADPVEEAPAVPQM</sequence>
<evidence type="ECO:0000313" key="3">
    <source>
        <dbReference type="Proteomes" id="UP000598054"/>
    </source>
</evidence>